<evidence type="ECO:0000256" key="3">
    <source>
        <dbReference type="ARBA" id="ARBA00022989"/>
    </source>
</evidence>
<evidence type="ECO:0000256" key="5">
    <source>
        <dbReference type="SAM" id="Phobius"/>
    </source>
</evidence>
<dbReference type="SUPFAM" id="SSF161084">
    <property type="entry name" value="MAPEG domain-like"/>
    <property type="match status" value="1"/>
</dbReference>
<dbReference type="OrthoDB" id="4456959at2759"/>
<feature type="transmembrane region" description="Helical" evidence="5">
    <location>
        <begin position="127"/>
        <end position="147"/>
    </location>
</feature>
<comment type="subcellular location">
    <subcellularLocation>
        <location evidence="1">Membrane</location>
    </subcellularLocation>
</comment>
<evidence type="ECO:0000313" key="7">
    <source>
        <dbReference type="Proteomes" id="UP000799302"/>
    </source>
</evidence>
<proteinExistence type="predicted"/>
<evidence type="ECO:0000256" key="4">
    <source>
        <dbReference type="ARBA" id="ARBA00023136"/>
    </source>
</evidence>
<evidence type="ECO:0000256" key="2">
    <source>
        <dbReference type="ARBA" id="ARBA00022692"/>
    </source>
</evidence>
<dbReference type="Pfam" id="PF01124">
    <property type="entry name" value="MAPEG"/>
    <property type="match status" value="1"/>
</dbReference>
<keyword evidence="7" id="KW-1185">Reference proteome</keyword>
<evidence type="ECO:0000313" key="6">
    <source>
        <dbReference type="EMBL" id="KAF2673499.1"/>
    </source>
</evidence>
<name>A0A6A6UMM0_9PEZI</name>
<dbReference type="EMBL" id="MU004231">
    <property type="protein sequence ID" value="KAF2673499.1"/>
    <property type="molecule type" value="Genomic_DNA"/>
</dbReference>
<gene>
    <name evidence="6" type="ORF">BT63DRAFT_421636</name>
</gene>
<feature type="transmembrane region" description="Helical" evidence="5">
    <location>
        <begin position="12"/>
        <end position="31"/>
    </location>
</feature>
<dbReference type="InterPro" id="IPR001129">
    <property type="entry name" value="Membr-assoc_MAPEG"/>
</dbReference>
<keyword evidence="2 5" id="KW-0812">Transmembrane</keyword>
<evidence type="ECO:0008006" key="8">
    <source>
        <dbReference type="Google" id="ProtNLM"/>
    </source>
</evidence>
<organism evidence="6 7">
    <name type="scientific">Microthyrium microscopicum</name>
    <dbReference type="NCBI Taxonomy" id="703497"/>
    <lineage>
        <taxon>Eukaryota</taxon>
        <taxon>Fungi</taxon>
        <taxon>Dikarya</taxon>
        <taxon>Ascomycota</taxon>
        <taxon>Pezizomycotina</taxon>
        <taxon>Dothideomycetes</taxon>
        <taxon>Dothideomycetes incertae sedis</taxon>
        <taxon>Microthyriales</taxon>
        <taxon>Microthyriaceae</taxon>
        <taxon>Microthyrium</taxon>
    </lineage>
</organism>
<sequence length="151" mass="17472">MSSISHQPNLALLAPLLTLNAWTFIVEIWMYKARLTQLSKPEMKKYHNSMTRAEFDNIMPPQVRWVADNYNHMHEQPTQFYAINLALVMLGTKSKLDLGLAWGYVGLRVWHSLEQGTRNHVMTRFKIFVSSSVVLAVMTARAAWMFWGKMA</sequence>
<accession>A0A6A6UMM0</accession>
<dbReference type="GO" id="GO:0016020">
    <property type="term" value="C:membrane"/>
    <property type="evidence" value="ECO:0007669"/>
    <property type="project" value="UniProtKB-SubCell"/>
</dbReference>
<evidence type="ECO:0000256" key="1">
    <source>
        <dbReference type="ARBA" id="ARBA00004370"/>
    </source>
</evidence>
<keyword evidence="3 5" id="KW-1133">Transmembrane helix</keyword>
<reference evidence="6" key="1">
    <citation type="journal article" date="2020" name="Stud. Mycol.">
        <title>101 Dothideomycetes genomes: a test case for predicting lifestyles and emergence of pathogens.</title>
        <authorList>
            <person name="Haridas S."/>
            <person name="Albert R."/>
            <person name="Binder M."/>
            <person name="Bloem J."/>
            <person name="Labutti K."/>
            <person name="Salamov A."/>
            <person name="Andreopoulos B."/>
            <person name="Baker S."/>
            <person name="Barry K."/>
            <person name="Bills G."/>
            <person name="Bluhm B."/>
            <person name="Cannon C."/>
            <person name="Castanera R."/>
            <person name="Culley D."/>
            <person name="Daum C."/>
            <person name="Ezra D."/>
            <person name="Gonzalez J."/>
            <person name="Henrissat B."/>
            <person name="Kuo A."/>
            <person name="Liang C."/>
            <person name="Lipzen A."/>
            <person name="Lutzoni F."/>
            <person name="Magnuson J."/>
            <person name="Mondo S."/>
            <person name="Nolan M."/>
            <person name="Ohm R."/>
            <person name="Pangilinan J."/>
            <person name="Park H.-J."/>
            <person name="Ramirez L."/>
            <person name="Alfaro M."/>
            <person name="Sun H."/>
            <person name="Tritt A."/>
            <person name="Yoshinaga Y."/>
            <person name="Zwiers L.-H."/>
            <person name="Turgeon B."/>
            <person name="Goodwin S."/>
            <person name="Spatafora J."/>
            <person name="Crous P."/>
            <person name="Grigoriev I."/>
        </authorList>
    </citation>
    <scope>NUCLEOTIDE SEQUENCE</scope>
    <source>
        <strain evidence="6">CBS 115976</strain>
    </source>
</reference>
<dbReference type="Gene3D" id="1.20.120.550">
    <property type="entry name" value="Membrane associated eicosanoid/glutathione metabolism-like domain"/>
    <property type="match status" value="1"/>
</dbReference>
<keyword evidence="4 5" id="KW-0472">Membrane</keyword>
<protein>
    <recommendedName>
        <fullName evidence="8">Membrane-associated proteins in eicosanoid and glutathione metabolism</fullName>
    </recommendedName>
</protein>
<dbReference type="InterPro" id="IPR023352">
    <property type="entry name" value="MAPEG-like_dom_sf"/>
</dbReference>
<dbReference type="AlphaFoldDB" id="A0A6A6UMM0"/>
<dbReference type="Proteomes" id="UP000799302">
    <property type="component" value="Unassembled WGS sequence"/>
</dbReference>